<organism evidence="5 6">
    <name type="scientific">Agrobacterium tumefaciens</name>
    <dbReference type="NCBI Taxonomy" id="358"/>
    <lineage>
        <taxon>Bacteria</taxon>
        <taxon>Pseudomonadati</taxon>
        <taxon>Pseudomonadota</taxon>
        <taxon>Alphaproteobacteria</taxon>
        <taxon>Hyphomicrobiales</taxon>
        <taxon>Rhizobiaceae</taxon>
        <taxon>Rhizobium/Agrobacterium group</taxon>
        <taxon>Agrobacterium</taxon>
        <taxon>Agrobacterium tumefaciens complex</taxon>
    </lineage>
</organism>
<dbReference type="InterPro" id="IPR041602">
    <property type="entry name" value="Quercetinase_C"/>
</dbReference>
<evidence type="ECO:0000259" key="4">
    <source>
        <dbReference type="Pfam" id="PF17954"/>
    </source>
</evidence>
<protein>
    <submittedName>
        <fullName evidence="5">Pimeloyl-CoA dehydrogenase</fullName>
    </submittedName>
</protein>
<dbReference type="AlphaFoldDB" id="A0AA44F5T0"/>
<dbReference type="InterPro" id="IPR014710">
    <property type="entry name" value="RmlC-like_jellyroll"/>
</dbReference>
<evidence type="ECO:0000259" key="3">
    <source>
        <dbReference type="Pfam" id="PF02678"/>
    </source>
</evidence>
<evidence type="ECO:0000256" key="2">
    <source>
        <dbReference type="RuleBase" id="RU003457"/>
    </source>
</evidence>
<dbReference type="RefSeq" id="WP_065660563.1">
    <property type="nucleotide sequence ID" value="NZ_CP123840.1"/>
</dbReference>
<dbReference type="EMBL" id="JAAMAY010000021">
    <property type="protein sequence ID" value="NTC29153.1"/>
    <property type="molecule type" value="Genomic_DNA"/>
</dbReference>
<dbReference type="Gene3D" id="2.60.120.10">
    <property type="entry name" value="Jelly Rolls"/>
    <property type="match status" value="1"/>
</dbReference>
<comment type="similarity">
    <text evidence="1 2">Belongs to the pirin family.</text>
</comment>
<accession>A0AA44F5T0</accession>
<comment type="caution">
    <text evidence="5">The sequence shown here is derived from an EMBL/GenBank/DDBJ whole genome shotgun (WGS) entry which is preliminary data.</text>
</comment>
<dbReference type="PANTHER" id="PTHR43212">
    <property type="entry name" value="QUERCETIN 2,3-DIOXYGENASE"/>
    <property type="match status" value="1"/>
</dbReference>
<dbReference type="InterPro" id="IPR012093">
    <property type="entry name" value="Pirin"/>
</dbReference>
<dbReference type="SUPFAM" id="SSF51182">
    <property type="entry name" value="RmlC-like cupins"/>
    <property type="match status" value="1"/>
</dbReference>
<dbReference type="Proteomes" id="UP000702952">
    <property type="component" value="Unassembled WGS sequence"/>
</dbReference>
<dbReference type="Pfam" id="PF17954">
    <property type="entry name" value="Pirin_C_2"/>
    <property type="match status" value="1"/>
</dbReference>
<proteinExistence type="inferred from homology"/>
<evidence type="ECO:0000256" key="1">
    <source>
        <dbReference type="ARBA" id="ARBA00008416"/>
    </source>
</evidence>
<dbReference type="InterPro" id="IPR011051">
    <property type="entry name" value="RmlC_Cupin_sf"/>
</dbReference>
<feature type="domain" description="Pirin N-terminal" evidence="3">
    <location>
        <begin position="52"/>
        <end position="117"/>
    </location>
</feature>
<feature type="domain" description="Quercetin 2,3-dioxygenase C-terminal cupin" evidence="4">
    <location>
        <begin position="150"/>
        <end position="226"/>
    </location>
</feature>
<evidence type="ECO:0000313" key="5">
    <source>
        <dbReference type="EMBL" id="NTC29153.1"/>
    </source>
</evidence>
<name>A0AA44F5T0_AGRTU</name>
<reference evidence="5" key="1">
    <citation type="journal article" date="2020" name="Science">
        <title>Unexpected conservation and global transmission of agrobacterial virulence plasmids.</title>
        <authorList>
            <person name="Weisberg A.J."/>
            <person name="Davis E.W. 2nd"/>
            <person name="Tabima J."/>
            <person name="Belcher M.S."/>
            <person name="Miller M."/>
            <person name="Kuo C.H."/>
            <person name="Loper J.E."/>
            <person name="Grunwald N.J."/>
            <person name="Putnam M.L."/>
            <person name="Chang J.H."/>
        </authorList>
    </citation>
    <scope>NUCLEOTIDE SEQUENCE</scope>
    <source>
        <strain evidence="5">17-1853-1a</strain>
    </source>
</reference>
<gene>
    <name evidence="5" type="ORF">G6M46_13370</name>
</gene>
<dbReference type="InterPro" id="IPR003829">
    <property type="entry name" value="Pirin_N_dom"/>
</dbReference>
<dbReference type="Pfam" id="PF02678">
    <property type="entry name" value="Pirin"/>
    <property type="match status" value="1"/>
</dbReference>
<dbReference type="PANTHER" id="PTHR43212:SF3">
    <property type="entry name" value="QUERCETIN 2,3-DIOXYGENASE"/>
    <property type="match status" value="1"/>
</dbReference>
<sequence length="249" mass="27922">MTITKIPAGRMRGNIGQGFGVEIMYPGLSLTTDDSGIGPIGRIDRAQVQPGHLIGMHPHKDDEILTYMRGGEMLHRDTVGNEKKLDKTRFMMMNAGHHFQHEELMLGETPVRALQIFLRPNAQNLEPMVQFHDFVDEFSDDSWRLIAGPRKAPLTVRSDVWVFDVRLRAGTTLRLPTADNAGLACLLFVFKGKIRFGDETVSDGESVFVTSFEQHPTALTETDIVLFSFDTDVQVFRGGMFSGNQKRGR</sequence>
<evidence type="ECO:0000313" key="6">
    <source>
        <dbReference type="Proteomes" id="UP000702952"/>
    </source>
</evidence>